<dbReference type="InterPro" id="IPR003439">
    <property type="entry name" value="ABC_transporter-like_ATP-bd"/>
</dbReference>
<evidence type="ECO:0000259" key="7">
    <source>
        <dbReference type="PROSITE" id="PS50893"/>
    </source>
</evidence>
<comment type="caution">
    <text evidence="8">The sequence shown here is derived from an EMBL/GenBank/DDBJ whole genome shotgun (WGS) entry which is preliminary data.</text>
</comment>
<dbReference type="SUPFAM" id="SSF52540">
    <property type="entry name" value="P-loop containing nucleoside triphosphate hydrolases"/>
    <property type="match status" value="1"/>
</dbReference>
<evidence type="ECO:0000256" key="5">
    <source>
        <dbReference type="ARBA" id="ARBA00023251"/>
    </source>
</evidence>
<dbReference type="RefSeq" id="WP_111253820.1">
    <property type="nucleotide sequence ID" value="NZ_POTW01000010.1"/>
</dbReference>
<dbReference type="Gene3D" id="3.40.50.300">
    <property type="entry name" value="P-loop containing nucleotide triphosphate hydrolases"/>
    <property type="match status" value="1"/>
</dbReference>
<sequence>MSAAPAVEISSLVKRYGSLTAVDGLSLEVAAGTITAVLGPNGAGKTTTIEICEGFRRPSAGAVRVLGLDPWHDGARLRPRVGVMLQEGAGFYPGARPVEMLTHLARLHAAPLDVEMLMARLGLDRNRASSDDRERGDRRERGGHLEHGGHRERGAPLRRLSGGELQRVALAAALIGRPELVFLDEPTAGLDPQGRRSTWELLDELRSAGVTVVLTTHLIDEAERLADHVVVIDAGRVLAEGTPQELTGGVPDDVIRFGGPPRLDVASLRAALPDHASVREVTPGSYEVTAPVDPRLLATLTSWCAANDILAEGLQVGHRTLEDVYLELIGAGRGGR</sequence>
<accession>A0A2W2CY88</accession>
<reference evidence="8 9" key="1">
    <citation type="submission" date="2018-01" db="EMBL/GenBank/DDBJ databases">
        <title>Draft genome sequence of Jiangella sp. GTF31.</title>
        <authorList>
            <person name="Sahin N."/>
            <person name="Ay H."/>
            <person name="Saygin H."/>
        </authorList>
    </citation>
    <scope>NUCLEOTIDE SEQUENCE [LARGE SCALE GENOMIC DNA]</scope>
    <source>
        <strain evidence="8 9">GTF31</strain>
    </source>
</reference>
<keyword evidence="3" id="KW-0547">Nucleotide-binding</keyword>
<dbReference type="InterPro" id="IPR003593">
    <property type="entry name" value="AAA+_ATPase"/>
</dbReference>
<evidence type="ECO:0000313" key="9">
    <source>
        <dbReference type="Proteomes" id="UP000248764"/>
    </source>
</evidence>
<dbReference type="GO" id="GO:0005524">
    <property type="term" value="F:ATP binding"/>
    <property type="evidence" value="ECO:0007669"/>
    <property type="project" value="UniProtKB-KW"/>
</dbReference>
<dbReference type="InterPro" id="IPR050763">
    <property type="entry name" value="ABC_transporter_ATP-binding"/>
</dbReference>
<keyword evidence="9" id="KW-1185">Reference proteome</keyword>
<dbReference type="PANTHER" id="PTHR42711">
    <property type="entry name" value="ABC TRANSPORTER ATP-BINDING PROTEIN"/>
    <property type="match status" value="1"/>
</dbReference>
<name>A0A2W2CY88_9ACTN</name>
<dbReference type="Pfam" id="PF00005">
    <property type="entry name" value="ABC_tran"/>
    <property type="match status" value="1"/>
</dbReference>
<comment type="subcellular location">
    <subcellularLocation>
        <location evidence="1">Cell membrane</location>
        <topology evidence="1">Peripheral membrane protein</topology>
    </subcellularLocation>
</comment>
<dbReference type="InterPro" id="IPR027417">
    <property type="entry name" value="P-loop_NTPase"/>
</dbReference>
<dbReference type="PROSITE" id="PS00211">
    <property type="entry name" value="ABC_TRANSPORTER_1"/>
    <property type="match status" value="1"/>
</dbReference>
<feature type="region of interest" description="Disordered" evidence="6">
    <location>
        <begin position="126"/>
        <end position="156"/>
    </location>
</feature>
<evidence type="ECO:0000256" key="2">
    <source>
        <dbReference type="ARBA" id="ARBA00022448"/>
    </source>
</evidence>
<evidence type="ECO:0000313" key="8">
    <source>
        <dbReference type="EMBL" id="PZF85193.1"/>
    </source>
</evidence>
<dbReference type="SMART" id="SM00382">
    <property type="entry name" value="AAA"/>
    <property type="match status" value="1"/>
</dbReference>
<keyword evidence="5" id="KW-0046">Antibiotic resistance</keyword>
<dbReference type="PANTHER" id="PTHR42711:SF16">
    <property type="entry name" value="ABC TRANSPORTER ATP-BINDING PROTEIN"/>
    <property type="match status" value="1"/>
</dbReference>
<dbReference type="Proteomes" id="UP000248764">
    <property type="component" value="Unassembled WGS sequence"/>
</dbReference>
<keyword evidence="4" id="KW-0067">ATP-binding</keyword>
<evidence type="ECO:0000256" key="6">
    <source>
        <dbReference type="SAM" id="MobiDB-lite"/>
    </source>
</evidence>
<evidence type="ECO:0000256" key="1">
    <source>
        <dbReference type="ARBA" id="ARBA00004202"/>
    </source>
</evidence>
<dbReference type="PROSITE" id="PS50893">
    <property type="entry name" value="ABC_TRANSPORTER_2"/>
    <property type="match status" value="1"/>
</dbReference>
<protein>
    <submittedName>
        <fullName evidence="8">ABC transporter</fullName>
    </submittedName>
</protein>
<feature type="compositionally biased region" description="Basic and acidic residues" evidence="6">
    <location>
        <begin position="126"/>
        <end position="155"/>
    </location>
</feature>
<gene>
    <name evidence="8" type="ORF">C1I92_06360</name>
</gene>
<dbReference type="EMBL" id="POTW01000010">
    <property type="protein sequence ID" value="PZF85193.1"/>
    <property type="molecule type" value="Genomic_DNA"/>
</dbReference>
<dbReference type="InterPro" id="IPR017871">
    <property type="entry name" value="ABC_transporter-like_CS"/>
</dbReference>
<evidence type="ECO:0000256" key="4">
    <source>
        <dbReference type="ARBA" id="ARBA00022840"/>
    </source>
</evidence>
<dbReference type="AlphaFoldDB" id="A0A2W2CY88"/>
<dbReference type="GO" id="GO:0005886">
    <property type="term" value="C:plasma membrane"/>
    <property type="evidence" value="ECO:0007669"/>
    <property type="project" value="UniProtKB-SubCell"/>
</dbReference>
<proteinExistence type="predicted"/>
<dbReference type="GO" id="GO:0016887">
    <property type="term" value="F:ATP hydrolysis activity"/>
    <property type="evidence" value="ECO:0007669"/>
    <property type="project" value="InterPro"/>
</dbReference>
<keyword evidence="2" id="KW-0813">Transport</keyword>
<feature type="domain" description="ABC transporter" evidence="7">
    <location>
        <begin position="7"/>
        <end position="259"/>
    </location>
</feature>
<dbReference type="CDD" id="cd03230">
    <property type="entry name" value="ABC_DR_subfamily_A"/>
    <property type="match status" value="1"/>
</dbReference>
<organism evidence="8 9">
    <name type="scientific">Jiangella anatolica</name>
    <dbReference type="NCBI Taxonomy" id="2670374"/>
    <lineage>
        <taxon>Bacteria</taxon>
        <taxon>Bacillati</taxon>
        <taxon>Actinomycetota</taxon>
        <taxon>Actinomycetes</taxon>
        <taxon>Jiangellales</taxon>
        <taxon>Jiangellaceae</taxon>
        <taxon>Jiangella</taxon>
    </lineage>
</organism>
<dbReference type="GO" id="GO:0046677">
    <property type="term" value="P:response to antibiotic"/>
    <property type="evidence" value="ECO:0007669"/>
    <property type="project" value="UniProtKB-KW"/>
</dbReference>
<evidence type="ECO:0000256" key="3">
    <source>
        <dbReference type="ARBA" id="ARBA00022741"/>
    </source>
</evidence>